<dbReference type="Gene3D" id="3.50.50.60">
    <property type="entry name" value="FAD/NAD(P)-binding domain"/>
    <property type="match status" value="1"/>
</dbReference>
<dbReference type="Gene3D" id="3.30.9.10">
    <property type="entry name" value="D-Amino Acid Oxidase, subunit A, domain 2"/>
    <property type="match status" value="1"/>
</dbReference>
<keyword evidence="4" id="KW-0274">FAD</keyword>
<feature type="region of interest" description="Disordered" evidence="6">
    <location>
        <begin position="412"/>
        <end position="444"/>
    </location>
</feature>
<evidence type="ECO:0000256" key="6">
    <source>
        <dbReference type="SAM" id="MobiDB-lite"/>
    </source>
</evidence>
<evidence type="ECO:0000256" key="4">
    <source>
        <dbReference type="ARBA" id="ARBA00022827"/>
    </source>
</evidence>
<dbReference type="PANTHER" id="PTHR10961:SF45">
    <property type="entry name" value="FAD DEPENDENT OXIDOREDUCTASE DOMAIN-CONTAINING PROTEIN-RELATED"/>
    <property type="match status" value="1"/>
</dbReference>
<evidence type="ECO:0000256" key="3">
    <source>
        <dbReference type="ARBA" id="ARBA00022630"/>
    </source>
</evidence>
<dbReference type="GO" id="GO:0050031">
    <property type="term" value="F:L-pipecolate oxidase activity"/>
    <property type="evidence" value="ECO:0007669"/>
    <property type="project" value="TreeGrafter"/>
</dbReference>
<evidence type="ECO:0000256" key="2">
    <source>
        <dbReference type="ARBA" id="ARBA00010989"/>
    </source>
</evidence>
<sequence>MDHDSKIVIIGAGVFGLTTAYQLALEGYRNILVLDRHTPPVPDGSSTDISRVIRFDYADEDYMSIAYDAYKRWRDLPRYKGIFFPTNYIAVASGQNPDNKSGWIDGVTSQLTKKGLPWTRLETTSQARLTFPTLSGELAVPHFGGYYNQQAGWADASKAMIQLRDDCISAGVSFLCGQAGTVVGFDVNPQGVVKAAKVANGDVVSGDHFMVTAGSWVSGLVPMYNSTLSTGQVLGYVTLSDAEVEKLKDLPIYANMKTGWFNFPPYKGNKTLKMAVHGWGYTREPNDQESALIEGRTSSTPPLLPQNSRPHFAPKDGEERLRRGLREILPELADRPFDKLAICWYCDTPTGDFVMDYHPDYKNLFIGGAGSGHAFKFLPVLGEYMSKAIHRRLPSNLTHKWRLRTDYKDSSNAFPGDGSRGGPIRRELSSVERVQLDGRQRPKL</sequence>
<organism evidence="8 9">
    <name type="scientific">Fusarium torreyae</name>
    <dbReference type="NCBI Taxonomy" id="1237075"/>
    <lineage>
        <taxon>Eukaryota</taxon>
        <taxon>Fungi</taxon>
        <taxon>Dikarya</taxon>
        <taxon>Ascomycota</taxon>
        <taxon>Pezizomycotina</taxon>
        <taxon>Sordariomycetes</taxon>
        <taxon>Hypocreomycetidae</taxon>
        <taxon>Hypocreales</taxon>
        <taxon>Nectriaceae</taxon>
        <taxon>Fusarium</taxon>
    </lineage>
</organism>
<dbReference type="InterPro" id="IPR045170">
    <property type="entry name" value="MTOX"/>
</dbReference>
<dbReference type="PANTHER" id="PTHR10961">
    <property type="entry name" value="PEROXISOMAL SARCOSINE OXIDASE"/>
    <property type="match status" value="1"/>
</dbReference>
<keyword evidence="9" id="KW-1185">Reference proteome</keyword>
<dbReference type="SUPFAM" id="SSF54373">
    <property type="entry name" value="FAD-linked reductases, C-terminal domain"/>
    <property type="match status" value="1"/>
</dbReference>
<evidence type="ECO:0000256" key="5">
    <source>
        <dbReference type="ARBA" id="ARBA00023002"/>
    </source>
</evidence>
<comment type="caution">
    <text evidence="8">The sequence shown here is derived from an EMBL/GenBank/DDBJ whole genome shotgun (WGS) entry which is preliminary data.</text>
</comment>
<evidence type="ECO:0000313" key="9">
    <source>
        <dbReference type="Proteomes" id="UP001152049"/>
    </source>
</evidence>
<comment type="similarity">
    <text evidence="2">Belongs to the MSOX/MTOX family.</text>
</comment>
<proteinExistence type="inferred from homology"/>
<dbReference type="AlphaFoldDB" id="A0A9W8SI54"/>
<comment type="cofactor">
    <cofactor evidence="1">
        <name>FAD</name>
        <dbReference type="ChEBI" id="CHEBI:57692"/>
    </cofactor>
</comment>
<dbReference type="OrthoDB" id="2219495at2759"/>
<dbReference type="EMBL" id="JAOQAZ010000001">
    <property type="protein sequence ID" value="KAJ4271576.1"/>
    <property type="molecule type" value="Genomic_DNA"/>
</dbReference>
<keyword evidence="5" id="KW-0560">Oxidoreductase</keyword>
<accession>A0A9W8SI54</accession>
<reference evidence="8" key="1">
    <citation type="submission" date="2022-09" db="EMBL/GenBank/DDBJ databases">
        <title>Fusarium specimens isolated from Avocado Roots.</title>
        <authorList>
            <person name="Stajich J."/>
            <person name="Roper C."/>
            <person name="Heimlech-Rivalta G."/>
        </authorList>
    </citation>
    <scope>NUCLEOTIDE SEQUENCE</scope>
    <source>
        <strain evidence="8">CF00136</strain>
    </source>
</reference>
<protein>
    <recommendedName>
        <fullName evidence="7">FAD dependent oxidoreductase domain-containing protein</fullName>
    </recommendedName>
</protein>
<feature type="domain" description="FAD dependent oxidoreductase" evidence="7">
    <location>
        <begin position="6"/>
        <end position="386"/>
    </location>
</feature>
<gene>
    <name evidence="8" type="ORF">NW762_000280</name>
</gene>
<keyword evidence="3" id="KW-0285">Flavoprotein</keyword>
<feature type="compositionally biased region" description="Polar residues" evidence="6">
    <location>
        <begin position="297"/>
        <end position="309"/>
    </location>
</feature>
<feature type="compositionally biased region" description="Basic and acidic residues" evidence="6">
    <location>
        <begin position="424"/>
        <end position="444"/>
    </location>
</feature>
<dbReference type="SUPFAM" id="SSF51905">
    <property type="entry name" value="FAD/NAD(P)-binding domain"/>
    <property type="match status" value="1"/>
</dbReference>
<dbReference type="Proteomes" id="UP001152049">
    <property type="component" value="Unassembled WGS sequence"/>
</dbReference>
<feature type="region of interest" description="Disordered" evidence="6">
    <location>
        <begin position="297"/>
        <end position="316"/>
    </location>
</feature>
<evidence type="ECO:0000313" key="8">
    <source>
        <dbReference type="EMBL" id="KAJ4271576.1"/>
    </source>
</evidence>
<dbReference type="GO" id="GO:0008115">
    <property type="term" value="F:sarcosine oxidase activity"/>
    <property type="evidence" value="ECO:0007669"/>
    <property type="project" value="TreeGrafter"/>
</dbReference>
<name>A0A9W8SI54_9HYPO</name>
<evidence type="ECO:0000256" key="1">
    <source>
        <dbReference type="ARBA" id="ARBA00001974"/>
    </source>
</evidence>
<evidence type="ECO:0000259" key="7">
    <source>
        <dbReference type="Pfam" id="PF01266"/>
    </source>
</evidence>
<dbReference type="GO" id="GO:0050660">
    <property type="term" value="F:flavin adenine dinucleotide binding"/>
    <property type="evidence" value="ECO:0007669"/>
    <property type="project" value="InterPro"/>
</dbReference>
<dbReference type="GO" id="GO:0004657">
    <property type="term" value="F:proline dehydrogenase activity"/>
    <property type="evidence" value="ECO:0007669"/>
    <property type="project" value="TreeGrafter"/>
</dbReference>
<dbReference type="InterPro" id="IPR006076">
    <property type="entry name" value="FAD-dep_OxRdtase"/>
</dbReference>
<dbReference type="Pfam" id="PF01266">
    <property type="entry name" value="DAO"/>
    <property type="match status" value="1"/>
</dbReference>
<dbReference type="InterPro" id="IPR036188">
    <property type="entry name" value="FAD/NAD-bd_sf"/>
</dbReference>